<evidence type="ECO:0000313" key="3">
    <source>
        <dbReference type="Proteomes" id="UP000023351"/>
    </source>
</evidence>
<dbReference type="SUPFAM" id="SSF53756">
    <property type="entry name" value="UDP-Glycosyltransferase/glycogen phosphorylase"/>
    <property type="match status" value="1"/>
</dbReference>
<keyword evidence="2" id="KW-0808">Transferase</keyword>
<name>X8DHT9_9MYCO</name>
<dbReference type="GO" id="GO:0017000">
    <property type="term" value="P:antibiotic biosynthetic process"/>
    <property type="evidence" value="ECO:0007669"/>
    <property type="project" value="UniProtKB-ARBA"/>
</dbReference>
<protein>
    <submittedName>
        <fullName evidence="2">Glycosyltransferase family 28 N-terminal domain protein</fullName>
    </submittedName>
</protein>
<dbReference type="Pfam" id="PF06722">
    <property type="entry name" value="EryCIII-like_C"/>
    <property type="match status" value="1"/>
</dbReference>
<feature type="domain" description="Erythromycin biosynthesis protein CIII-like C-terminal" evidence="1">
    <location>
        <begin position="213"/>
        <end position="323"/>
    </location>
</feature>
<dbReference type="PANTHER" id="PTHR48050:SF13">
    <property type="entry name" value="STEROL 3-BETA-GLUCOSYLTRANSFERASE UGT80A2"/>
    <property type="match status" value="1"/>
</dbReference>
<gene>
    <name evidence="2" type="ORF">I540_4921</name>
</gene>
<evidence type="ECO:0000259" key="1">
    <source>
        <dbReference type="Pfam" id="PF06722"/>
    </source>
</evidence>
<accession>X8DHT9</accession>
<organism evidence="2 3">
    <name type="scientific">Mycobacteroides abscessus subsp. bolletii 1513</name>
    <dbReference type="NCBI Taxonomy" id="1299321"/>
    <lineage>
        <taxon>Bacteria</taxon>
        <taxon>Bacillati</taxon>
        <taxon>Actinomycetota</taxon>
        <taxon>Actinomycetes</taxon>
        <taxon>Mycobacteriales</taxon>
        <taxon>Mycobacteriaceae</taxon>
        <taxon>Mycobacteroides</taxon>
        <taxon>Mycobacteroides abscessus</taxon>
    </lineage>
</organism>
<dbReference type="InterPro" id="IPR010610">
    <property type="entry name" value="EryCIII-like_C"/>
</dbReference>
<dbReference type="GO" id="GO:0016758">
    <property type="term" value="F:hexosyltransferase activity"/>
    <property type="evidence" value="ECO:0007669"/>
    <property type="project" value="UniProtKB-ARBA"/>
</dbReference>
<dbReference type="PATRIC" id="fig|1299321.3.peg.4749"/>
<dbReference type="InterPro" id="IPR002213">
    <property type="entry name" value="UDP_glucos_trans"/>
</dbReference>
<dbReference type="EMBL" id="JAOJ01000003">
    <property type="protein sequence ID" value="EUA67035.1"/>
    <property type="molecule type" value="Genomic_DNA"/>
</dbReference>
<evidence type="ECO:0000313" key="2">
    <source>
        <dbReference type="EMBL" id="EUA67035.1"/>
    </source>
</evidence>
<dbReference type="AlphaFoldDB" id="X8DHT9"/>
<dbReference type="InterPro" id="IPR050426">
    <property type="entry name" value="Glycosyltransferase_28"/>
</dbReference>
<dbReference type="GO" id="GO:0008194">
    <property type="term" value="F:UDP-glycosyltransferase activity"/>
    <property type="evidence" value="ECO:0007669"/>
    <property type="project" value="InterPro"/>
</dbReference>
<comment type="caution">
    <text evidence="2">The sequence shown here is derived from an EMBL/GenBank/DDBJ whole genome shotgun (WGS) entry which is preliminary data.</text>
</comment>
<reference evidence="2 3" key="1">
    <citation type="submission" date="2013-12" db="EMBL/GenBank/DDBJ databases">
        <authorList>
            <person name="Zelazny A."/>
            <person name="Olivier K."/>
            <person name="Holland S."/>
            <person name="Lenaerts A."/>
            <person name="Ordway D."/>
            <person name="DeGroote M.A."/>
            <person name="Parker T."/>
            <person name="Sizemore C."/>
            <person name="Tallon L.J."/>
            <person name="Sadzewicz L.K."/>
            <person name="Sengamalay N."/>
            <person name="Fraser C.M."/>
            <person name="Hine E."/>
            <person name="Shefchek K.A."/>
            <person name="Das S.P."/>
            <person name="Tettelin H."/>
        </authorList>
    </citation>
    <scope>NUCLEOTIDE SEQUENCE [LARGE SCALE GENOMIC DNA]</scope>
    <source>
        <strain evidence="2 3">1513</strain>
    </source>
</reference>
<dbReference type="FunFam" id="3.40.50.2000:FF:000009">
    <property type="entry name" value="Sterol 3-beta-glucosyltransferase UGT80A2"/>
    <property type="match status" value="1"/>
</dbReference>
<dbReference type="Proteomes" id="UP000023351">
    <property type="component" value="Unassembled WGS sequence"/>
</dbReference>
<proteinExistence type="predicted"/>
<dbReference type="PANTHER" id="PTHR48050">
    <property type="entry name" value="STEROL 3-BETA-GLUCOSYLTRANSFERASE"/>
    <property type="match status" value="1"/>
</dbReference>
<dbReference type="Gene3D" id="3.40.50.2000">
    <property type="entry name" value="Glycogen Phosphorylase B"/>
    <property type="match status" value="1"/>
</dbReference>
<sequence length="345" mass="36655">MSFGHRLPDTGRTPAPTLLSLAEDADLLSTGLNFEQSAGNVAEYFDIPLIMLHHFPMRPNGQLLPMLPAPLVRSGGLLSEWLLWRATKDADDAQREALGLPKATRPSAFRTARRGAVEIQAYDAVSVPGLAMEWAKWGDSRPFVGALTMGLTTEADQEVAAWLAAGKPPICFATGSIPLESPSDTVEMISSACAELGERGLICAGGTDFSGITIPDHVKVAGAVNYATVFAASRAVVHRGGSGTTAASLRAGVPTLILWSSADQPYWGNQLSRLNVGAARRFSATDRNTLAADLRRVLLPEYAVAARAVSAQMTTRRRVSPRPPISSRAPPAEKRCEGCLAIEAA</sequence>
<dbReference type="CDD" id="cd03784">
    <property type="entry name" value="GT1_Gtf-like"/>
    <property type="match status" value="1"/>
</dbReference>